<keyword evidence="2" id="KW-1185">Reference proteome</keyword>
<accession>A0A1S3IPG0</accession>
<evidence type="ECO:0000256" key="1">
    <source>
        <dbReference type="SAM" id="SignalP"/>
    </source>
</evidence>
<gene>
    <name evidence="3" type="primary">LOC106166180</name>
</gene>
<dbReference type="Proteomes" id="UP000085678">
    <property type="component" value="Unplaced"/>
</dbReference>
<feature type="chain" id="PRO_5010251817" evidence="1">
    <location>
        <begin position="26"/>
        <end position="522"/>
    </location>
</feature>
<name>A0A1S3IPG0_LINAN</name>
<evidence type="ECO:0000313" key="2">
    <source>
        <dbReference type="Proteomes" id="UP000085678"/>
    </source>
</evidence>
<proteinExistence type="predicted"/>
<dbReference type="GeneID" id="106166180"/>
<sequence>MRTMTMDMNIILVALLLSVVSYSSTVCVFPESVQIPRTWYHRYIPVAYSNPDGSSISQRAGLEIRFTSTKMEAIFTLNNRRWPFNSSDFDSYVRTCVEVVSESNATYVDGQSYIISEKIENEPLRYRCMQLVNRTNFVFQVKLSAATTERPDTGATLCGSISLDPWPIVRYTYDHESITAACPADGGYPFSLSDQTLYTETGAAAAEIRAKRCQNLALDLECLPGENVRIDFKDGFCEPYGVVADSLKSYLQLQCIATWKESHYTFRLLSRYSDFYTLRFSTVHDDSFKAFLFKGAIIDATLNLNLANSISRNLYVELSVKRKRQYDLCENDQADCENPSCLRDLYNHFANRCLKTCNLCNATYNALTVPCDFESDLQGTWKNAQNEVLRINGSFAKIPGYGQFQCIDVKRVQQLEGTVVLATFDNGCRPRFKCLSLIRERYTLKWRMGKGFEPWPGYGPTLPDHVTVCHADARLQWSEWRSLSAVDVLPVPGSASRHVGFLKTFMLALLYAFCLSCLIDKV</sequence>
<dbReference type="AlphaFoldDB" id="A0A1S3IPG0"/>
<dbReference type="KEGG" id="lak:106166180"/>
<protein>
    <submittedName>
        <fullName evidence="3">Uncharacterized protein LOC106166180</fullName>
    </submittedName>
</protein>
<keyword evidence="1" id="KW-0732">Signal</keyword>
<dbReference type="RefSeq" id="XP_013400105.1">
    <property type="nucleotide sequence ID" value="XM_013544651.1"/>
</dbReference>
<organism evidence="2 3">
    <name type="scientific">Lingula anatina</name>
    <name type="common">Brachiopod</name>
    <name type="synonym">Lingula unguis</name>
    <dbReference type="NCBI Taxonomy" id="7574"/>
    <lineage>
        <taxon>Eukaryota</taxon>
        <taxon>Metazoa</taxon>
        <taxon>Spiralia</taxon>
        <taxon>Lophotrochozoa</taxon>
        <taxon>Brachiopoda</taxon>
        <taxon>Linguliformea</taxon>
        <taxon>Lingulata</taxon>
        <taxon>Lingulida</taxon>
        <taxon>Linguloidea</taxon>
        <taxon>Lingulidae</taxon>
        <taxon>Lingula</taxon>
    </lineage>
</organism>
<feature type="signal peptide" evidence="1">
    <location>
        <begin position="1"/>
        <end position="25"/>
    </location>
</feature>
<dbReference type="InParanoid" id="A0A1S3IPG0"/>
<evidence type="ECO:0000313" key="3">
    <source>
        <dbReference type="RefSeq" id="XP_013400105.1"/>
    </source>
</evidence>
<reference evidence="3" key="1">
    <citation type="submission" date="2025-08" db="UniProtKB">
        <authorList>
            <consortium name="RefSeq"/>
        </authorList>
    </citation>
    <scope>IDENTIFICATION</scope>
    <source>
        <tissue evidence="3">Gonads</tissue>
    </source>
</reference>